<accession>A6G4F1</accession>
<dbReference type="Proteomes" id="UP000005801">
    <property type="component" value="Unassembled WGS sequence"/>
</dbReference>
<comment type="caution">
    <text evidence="2">The sequence shown here is derived from an EMBL/GenBank/DDBJ whole genome shotgun (WGS) entry which is preliminary data.</text>
</comment>
<feature type="compositionally biased region" description="Basic and acidic residues" evidence="1">
    <location>
        <begin position="179"/>
        <end position="190"/>
    </location>
</feature>
<organism evidence="2 3">
    <name type="scientific">Plesiocystis pacifica SIR-1</name>
    <dbReference type="NCBI Taxonomy" id="391625"/>
    <lineage>
        <taxon>Bacteria</taxon>
        <taxon>Pseudomonadati</taxon>
        <taxon>Myxococcota</taxon>
        <taxon>Polyangia</taxon>
        <taxon>Nannocystales</taxon>
        <taxon>Nannocystaceae</taxon>
        <taxon>Plesiocystis</taxon>
    </lineage>
</organism>
<dbReference type="AlphaFoldDB" id="A6G4F1"/>
<dbReference type="EMBL" id="ABCS01000021">
    <property type="protein sequence ID" value="EDM79263.1"/>
    <property type="molecule type" value="Genomic_DNA"/>
</dbReference>
<evidence type="ECO:0000313" key="3">
    <source>
        <dbReference type="Proteomes" id="UP000005801"/>
    </source>
</evidence>
<dbReference type="RefSeq" id="WP_006971600.1">
    <property type="nucleotide sequence ID" value="NZ_ABCS01000021.1"/>
</dbReference>
<protein>
    <recommendedName>
        <fullName evidence="4">Zinc-finger domain-containing protein</fullName>
    </recommendedName>
</protein>
<feature type="region of interest" description="Disordered" evidence="1">
    <location>
        <begin position="143"/>
        <end position="190"/>
    </location>
</feature>
<keyword evidence="3" id="KW-1185">Reference proteome</keyword>
<dbReference type="STRING" id="391625.PPSIR1_03963"/>
<evidence type="ECO:0000256" key="1">
    <source>
        <dbReference type="SAM" id="MobiDB-lite"/>
    </source>
</evidence>
<sequence length="320" mass="33756">MTLEPGAPERAEFIPSLQPFVDGELDEREHERVAAEIAANPEYQAFVKEQQEVRALLRSLDREPVPEGLAARVQAGLDTVDAERSREGGALAPIVGRIKAFGRGTMLMVPAAAAAVALFFGVRSGALDELMVVGGDEAHVDGGMANSLRVPTHRAKSDDEPAPTKAGEAQPAPSPEAAEPEKEAPEPDERGLAEVEEQGFAIQVARSSSLPPGTALVSDDPSGTTALVRYRAGERIVADSQSLARSVQARGTRQVFRGEAYYLGRDAEGRARVEFVHGAVLHSLTFEAGELRPGAPVSADDPDAESLLSLGVALREGLGG</sequence>
<reference evidence="2 3" key="1">
    <citation type="submission" date="2007-06" db="EMBL/GenBank/DDBJ databases">
        <authorList>
            <person name="Shimkets L."/>
            <person name="Ferriera S."/>
            <person name="Johnson J."/>
            <person name="Kravitz S."/>
            <person name="Beeson K."/>
            <person name="Sutton G."/>
            <person name="Rogers Y.-H."/>
            <person name="Friedman R."/>
            <person name="Frazier M."/>
            <person name="Venter J.C."/>
        </authorList>
    </citation>
    <scope>NUCLEOTIDE SEQUENCE [LARGE SCALE GENOMIC DNA]</scope>
    <source>
        <strain evidence="2 3">SIR-1</strain>
    </source>
</reference>
<feature type="compositionally biased region" description="Low complexity" evidence="1">
    <location>
        <begin position="166"/>
        <end position="177"/>
    </location>
</feature>
<name>A6G4F1_9BACT</name>
<gene>
    <name evidence="2" type="ORF">PPSIR1_03963</name>
</gene>
<dbReference type="OrthoDB" id="5508808at2"/>
<proteinExistence type="predicted"/>
<evidence type="ECO:0000313" key="2">
    <source>
        <dbReference type="EMBL" id="EDM79263.1"/>
    </source>
</evidence>
<evidence type="ECO:0008006" key="4">
    <source>
        <dbReference type="Google" id="ProtNLM"/>
    </source>
</evidence>